<evidence type="ECO:0000256" key="2">
    <source>
        <dbReference type="SAM" id="MobiDB-lite"/>
    </source>
</evidence>
<feature type="domain" description="BD-FAE-like" evidence="3">
    <location>
        <begin position="127"/>
        <end position="234"/>
    </location>
</feature>
<dbReference type="PANTHER" id="PTHR48081:SF33">
    <property type="entry name" value="KYNURENINE FORMAMIDASE"/>
    <property type="match status" value="1"/>
</dbReference>
<comment type="caution">
    <text evidence="4">The sequence shown here is derived from an EMBL/GenBank/DDBJ whole genome shotgun (WGS) entry which is preliminary data.</text>
</comment>
<dbReference type="Gene3D" id="3.40.50.1820">
    <property type="entry name" value="alpha/beta hydrolase"/>
    <property type="match status" value="1"/>
</dbReference>
<dbReference type="AlphaFoldDB" id="A0A1Y2DEI6"/>
<dbReference type="PANTHER" id="PTHR48081">
    <property type="entry name" value="AB HYDROLASE SUPERFAMILY PROTEIN C4A8.06C"/>
    <property type="match status" value="1"/>
</dbReference>
<dbReference type="InParanoid" id="A0A1Y2DEI6"/>
<dbReference type="STRING" id="106004.A0A1Y2DEI6"/>
<feature type="compositionally biased region" description="Low complexity" evidence="2">
    <location>
        <begin position="46"/>
        <end position="60"/>
    </location>
</feature>
<dbReference type="EMBL" id="MCGR01000081">
    <property type="protein sequence ID" value="ORY57690.1"/>
    <property type="molecule type" value="Genomic_DNA"/>
</dbReference>
<proteinExistence type="predicted"/>
<evidence type="ECO:0000256" key="1">
    <source>
        <dbReference type="ARBA" id="ARBA00022801"/>
    </source>
</evidence>
<sequence>MPSVADLPTSAGSAIDVPLLSRLKKEAPLNAADSDAAQELGEGITSASPSSSPSFSMSAPPRLSEALTTELAAIRAGIYKIGTPWTGPTADATHELYNATFKRLASTFSATKVVRDVRYGPAERNLLDVYLPPSSVSSGAVLVYMHGGGFFAGDKSWTEHAYSNIGSYFASNGVVTVIANYRLVPYVQYPGGGDDVGAVRAWVHQNIAKAEYGAADPSKVVLCGQSSGAAHIATNLYAAGDPSRSESPTPLPRGVVYLSAPFFFNTSIPRRAETLRAYFGTDVAEEVLPLSAAGLLKNMPEGHPTLNPLTFPTLLVVGQLDTKEITDANCLFFNTFRERSWPAGTLPTFRVINHHNHISNVLSIGTADDEQGRMLLDFIQRVTA</sequence>
<dbReference type="InterPro" id="IPR050300">
    <property type="entry name" value="GDXG_lipolytic_enzyme"/>
</dbReference>
<dbReference type="InterPro" id="IPR029058">
    <property type="entry name" value="AB_hydrolase_fold"/>
</dbReference>
<organism evidence="4 5">
    <name type="scientific">Leucosporidium creatinivorum</name>
    <dbReference type="NCBI Taxonomy" id="106004"/>
    <lineage>
        <taxon>Eukaryota</taxon>
        <taxon>Fungi</taxon>
        <taxon>Dikarya</taxon>
        <taxon>Basidiomycota</taxon>
        <taxon>Pucciniomycotina</taxon>
        <taxon>Microbotryomycetes</taxon>
        <taxon>Leucosporidiales</taxon>
        <taxon>Leucosporidium</taxon>
    </lineage>
</organism>
<dbReference type="SUPFAM" id="SSF53474">
    <property type="entry name" value="alpha/beta-Hydrolases"/>
    <property type="match status" value="1"/>
</dbReference>
<dbReference type="InterPro" id="IPR049492">
    <property type="entry name" value="BD-FAE-like_dom"/>
</dbReference>
<keyword evidence="1 4" id="KW-0378">Hydrolase</keyword>
<evidence type="ECO:0000313" key="4">
    <source>
        <dbReference type="EMBL" id="ORY57690.1"/>
    </source>
</evidence>
<accession>A0A1Y2DEI6</accession>
<dbReference type="Pfam" id="PF20434">
    <property type="entry name" value="BD-FAE"/>
    <property type="match status" value="1"/>
</dbReference>
<name>A0A1Y2DEI6_9BASI</name>
<dbReference type="GO" id="GO:0016787">
    <property type="term" value="F:hydrolase activity"/>
    <property type="evidence" value="ECO:0007669"/>
    <property type="project" value="UniProtKB-KW"/>
</dbReference>
<keyword evidence="5" id="KW-1185">Reference proteome</keyword>
<protein>
    <submittedName>
        <fullName evidence="4">Alpha/Beta hydrolase protein</fullName>
    </submittedName>
</protein>
<dbReference type="OrthoDB" id="433474at2759"/>
<evidence type="ECO:0000313" key="5">
    <source>
        <dbReference type="Proteomes" id="UP000193467"/>
    </source>
</evidence>
<evidence type="ECO:0000259" key="3">
    <source>
        <dbReference type="Pfam" id="PF20434"/>
    </source>
</evidence>
<reference evidence="4 5" key="1">
    <citation type="submission" date="2016-07" db="EMBL/GenBank/DDBJ databases">
        <title>Pervasive Adenine N6-methylation of Active Genes in Fungi.</title>
        <authorList>
            <consortium name="DOE Joint Genome Institute"/>
            <person name="Mondo S.J."/>
            <person name="Dannebaum R.O."/>
            <person name="Kuo R.C."/>
            <person name="Labutti K."/>
            <person name="Haridas S."/>
            <person name="Kuo A."/>
            <person name="Salamov A."/>
            <person name="Ahrendt S.R."/>
            <person name="Lipzen A."/>
            <person name="Sullivan W."/>
            <person name="Andreopoulos W.B."/>
            <person name="Clum A."/>
            <person name="Lindquist E."/>
            <person name="Daum C."/>
            <person name="Ramamoorthy G.K."/>
            <person name="Gryganskyi A."/>
            <person name="Culley D."/>
            <person name="Magnuson J.K."/>
            <person name="James T.Y."/>
            <person name="O'Malley M.A."/>
            <person name="Stajich J.E."/>
            <person name="Spatafora J.W."/>
            <person name="Visel A."/>
            <person name="Grigoriev I.V."/>
        </authorList>
    </citation>
    <scope>NUCLEOTIDE SEQUENCE [LARGE SCALE GENOMIC DNA]</scope>
    <source>
        <strain evidence="4 5">62-1032</strain>
    </source>
</reference>
<dbReference type="Proteomes" id="UP000193467">
    <property type="component" value="Unassembled WGS sequence"/>
</dbReference>
<feature type="region of interest" description="Disordered" evidence="2">
    <location>
        <begin position="30"/>
        <end position="60"/>
    </location>
</feature>
<gene>
    <name evidence="4" type="ORF">BCR35DRAFT_355465</name>
</gene>